<dbReference type="InterPro" id="IPR001680">
    <property type="entry name" value="WD40_rpt"/>
</dbReference>
<dbReference type="Pfam" id="PF00487">
    <property type="entry name" value="FA_desaturase"/>
    <property type="match status" value="1"/>
</dbReference>
<feature type="region of interest" description="Disordered" evidence="8">
    <location>
        <begin position="462"/>
        <end position="499"/>
    </location>
</feature>
<comment type="subcellular location">
    <subcellularLocation>
        <location evidence="1">Nucleus</location>
    </subcellularLocation>
</comment>
<dbReference type="SMART" id="SM00320">
    <property type="entry name" value="WD40"/>
    <property type="match status" value="7"/>
</dbReference>
<dbReference type="Proteomes" id="UP000054107">
    <property type="component" value="Unassembled WGS sequence"/>
</dbReference>
<dbReference type="GO" id="GO:0005848">
    <property type="term" value="C:mRNA cleavage stimulating factor complex"/>
    <property type="evidence" value="ECO:0007669"/>
    <property type="project" value="InterPro"/>
</dbReference>
<gene>
    <name evidence="11" type="primary">PARPA_13584.1 scaffold 47020</name>
</gene>
<feature type="compositionally biased region" description="Basic and acidic residues" evidence="8">
    <location>
        <begin position="21"/>
        <end position="40"/>
    </location>
</feature>
<evidence type="ECO:0000313" key="12">
    <source>
        <dbReference type="Proteomes" id="UP000054107"/>
    </source>
</evidence>
<dbReference type="GO" id="GO:0003723">
    <property type="term" value="F:RNA binding"/>
    <property type="evidence" value="ECO:0007669"/>
    <property type="project" value="TreeGrafter"/>
</dbReference>
<keyword evidence="9" id="KW-1133">Transmembrane helix</keyword>
<dbReference type="InterPro" id="IPR015943">
    <property type="entry name" value="WD40/YVTN_repeat-like_dom_sf"/>
</dbReference>
<keyword evidence="9" id="KW-0812">Transmembrane</keyword>
<dbReference type="PRINTS" id="PR00320">
    <property type="entry name" value="GPROTEINBRPT"/>
</dbReference>
<sequence>MPPFTSDAEEEKPSTLRARPAKVDGENNEQLEDKHPDSRHPLFVGHWKRSIPYVDEDFARDDMDEPHLKRKHTILRQYPEVEELYGTDIRTLYVTIAITAAQLSIAYVFGKLWSPPWYVFCLVTYFVGGTLTSMIGVVIHEACHCLVFKQKWVNRYVGLLANVSLPVPIAQSFRRYHIEHHTWQGVEGMDPDLPLDWEKTLIRGNALCKFLWIMIYPVMYVVRGAVMQKDRNLTPSKWEIINVIFTVCSDAIIQYYCGWTGLFYLLMSLWFGYSLHPGAAHFVQEHYTFDDGQETYSYYGILNIPFMNIGYHNEHHDFQKIPWSNLPALRSLANEYYDKLSYHTSWVMVHWKFITQPAVGPQSRNNELERSDRRGGIASDYQVKIINLEDQCTQETNLLFSQLIAYGYSAVAQSVADATGAATDMMPSAKLSELIQIAKEKSNTVLPNLQSPEFINHVQHLDEEEESDDDYSGKSFDRESPRNENMDVTMNTPGFDVDSMKNAQPKISPEYNQLYYTQHKGPCRTAIFSSDGRFAATGSHDSSLKLLDVNKMKNRTGDAGDKPVIRTLYDHTEQVNDLSFHPNGLVLASCSNDQSIKLFDLSKTGVKRAFRYLQDAQPVNSICFHPSGDFLLAGTKDAAVRVYDVKTLQCYTNASNAEMHRGSITQIRYSNTGKIFATSSLDGTVRIWDSVSSQCIRTLDAHGGAAVSSVRITSNEQYMMTSGLDSTIRLWEISSGKVLMEYKGHEQRSQMLQPAFSYNEDFILIGDEASTDVVCYDIQTGTLLKRIPGHNNLVRCVAASPTDNGILTCSDDYRARYFNTPMDPL</sequence>
<feature type="compositionally biased region" description="Basic and acidic residues" evidence="8">
    <location>
        <begin position="471"/>
        <end position="485"/>
    </location>
</feature>
<name>A0A0B7NKX8_9FUNG</name>
<keyword evidence="3" id="KW-0507">mRNA processing</keyword>
<evidence type="ECO:0000256" key="8">
    <source>
        <dbReference type="SAM" id="MobiDB-lite"/>
    </source>
</evidence>
<evidence type="ECO:0000256" key="5">
    <source>
        <dbReference type="ARBA" id="ARBA00023242"/>
    </source>
</evidence>
<keyword evidence="12" id="KW-1185">Reference proteome</keyword>
<dbReference type="InterPro" id="IPR019775">
    <property type="entry name" value="WD40_repeat_CS"/>
</dbReference>
<dbReference type="PROSITE" id="PS50294">
    <property type="entry name" value="WD_REPEATS_REGION"/>
    <property type="match status" value="3"/>
</dbReference>
<dbReference type="InterPro" id="IPR005804">
    <property type="entry name" value="FA_desaturase_dom"/>
</dbReference>
<dbReference type="PROSITE" id="PS50082">
    <property type="entry name" value="WD_REPEATS_2"/>
    <property type="match status" value="4"/>
</dbReference>
<dbReference type="PROSITE" id="PS00678">
    <property type="entry name" value="WD_REPEATS_1"/>
    <property type="match status" value="1"/>
</dbReference>
<feature type="transmembrane region" description="Helical" evidence="9">
    <location>
        <begin position="243"/>
        <end position="273"/>
    </location>
</feature>
<feature type="repeat" description="WD" evidence="7">
    <location>
        <begin position="612"/>
        <end position="653"/>
    </location>
</feature>
<dbReference type="SUPFAM" id="SSF50978">
    <property type="entry name" value="WD40 repeat-like"/>
    <property type="match status" value="1"/>
</dbReference>
<dbReference type="PANTHER" id="PTHR44133:SF2">
    <property type="entry name" value="CLEAVAGE STIMULATION FACTOR SUBUNIT 1"/>
    <property type="match status" value="1"/>
</dbReference>
<dbReference type="CDD" id="cd00200">
    <property type="entry name" value="WD40"/>
    <property type="match status" value="1"/>
</dbReference>
<keyword evidence="2 7" id="KW-0853">WD repeat</keyword>
<dbReference type="OrthoDB" id="200948at2759"/>
<dbReference type="PANTHER" id="PTHR44133">
    <property type="entry name" value="CLEAVAGE STIMULATION FACTOR SUBUNIT 1"/>
    <property type="match status" value="1"/>
</dbReference>
<dbReference type="InterPro" id="IPR044633">
    <property type="entry name" value="CstF1-like"/>
</dbReference>
<evidence type="ECO:0000313" key="11">
    <source>
        <dbReference type="EMBL" id="CEP19271.1"/>
    </source>
</evidence>
<feature type="repeat" description="WD" evidence="7">
    <location>
        <begin position="707"/>
        <end position="741"/>
    </location>
</feature>
<keyword evidence="9" id="KW-0472">Membrane</keyword>
<feature type="domain" description="Sphingolipid delta4-desaturase N-terminal" evidence="10">
    <location>
        <begin position="53"/>
        <end position="91"/>
    </location>
</feature>
<evidence type="ECO:0000256" key="2">
    <source>
        <dbReference type="ARBA" id="ARBA00022574"/>
    </source>
</evidence>
<proteinExistence type="predicted"/>
<dbReference type="GO" id="GO:0031124">
    <property type="term" value="P:mRNA 3'-end processing"/>
    <property type="evidence" value="ECO:0007669"/>
    <property type="project" value="InterPro"/>
</dbReference>
<dbReference type="Pfam" id="PF00400">
    <property type="entry name" value="WD40"/>
    <property type="match status" value="6"/>
</dbReference>
<protein>
    <recommendedName>
        <fullName evidence="6">Cleavage stimulation factor 50 kDa subunit</fullName>
    </recommendedName>
</protein>
<evidence type="ECO:0000256" key="4">
    <source>
        <dbReference type="ARBA" id="ARBA00022737"/>
    </source>
</evidence>
<feature type="repeat" description="WD" evidence="7">
    <location>
        <begin position="657"/>
        <end position="698"/>
    </location>
</feature>
<evidence type="ECO:0000256" key="9">
    <source>
        <dbReference type="SAM" id="Phobius"/>
    </source>
</evidence>
<evidence type="ECO:0000256" key="7">
    <source>
        <dbReference type="PROSITE-ProRule" id="PRU00221"/>
    </source>
</evidence>
<feature type="transmembrane region" description="Helical" evidence="9">
    <location>
        <begin position="92"/>
        <end position="110"/>
    </location>
</feature>
<dbReference type="Pfam" id="PF08557">
    <property type="entry name" value="Lipid_DES"/>
    <property type="match status" value="1"/>
</dbReference>
<accession>A0A0B7NKX8</accession>
<dbReference type="AlphaFoldDB" id="A0A0B7NKX8"/>
<feature type="transmembrane region" description="Helical" evidence="9">
    <location>
        <begin position="116"/>
        <end position="140"/>
    </location>
</feature>
<evidence type="ECO:0000256" key="1">
    <source>
        <dbReference type="ARBA" id="ARBA00004123"/>
    </source>
</evidence>
<dbReference type="InterPro" id="IPR020472">
    <property type="entry name" value="WD40_PAC1"/>
</dbReference>
<keyword evidence="4" id="KW-0677">Repeat</keyword>
<evidence type="ECO:0000259" key="10">
    <source>
        <dbReference type="SMART" id="SM01269"/>
    </source>
</evidence>
<feature type="repeat" description="WD" evidence="7">
    <location>
        <begin position="568"/>
        <end position="609"/>
    </location>
</feature>
<dbReference type="InterPro" id="IPR013866">
    <property type="entry name" value="Sphingolipid_d4-desaturase_N"/>
</dbReference>
<dbReference type="Gene3D" id="2.130.10.10">
    <property type="entry name" value="YVTN repeat-like/Quinoprotein amine dehydrogenase"/>
    <property type="match status" value="2"/>
</dbReference>
<reference evidence="11 12" key="1">
    <citation type="submission" date="2014-09" db="EMBL/GenBank/DDBJ databases">
        <authorList>
            <person name="Ellenberger Sabrina"/>
        </authorList>
    </citation>
    <scope>NUCLEOTIDE SEQUENCE [LARGE SCALE GENOMIC DNA]</scope>
    <source>
        <strain evidence="11 12">CBS 412.66</strain>
    </source>
</reference>
<evidence type="ECO:0000256" key="3">
    <source>
        <dbReference type="ARBA" id="ARBA00022664"/>
    </source>
</evidence>
<dbReference type="EMBL" id="LN734023">
    <property type="protein sequence ID" value="CEP19271.1"/>
    <property type="molecule type" value="Genomic_DNA"/>
</dbReference>
<dbReference type="InterPro" id="IPR036322">
    <property type="entry name" value="WD40_repeat_dom_sf"/>
</dbReference>
<organism evidence="11 12">
    <name type="scientific">Parasitella parasitica</name>
    <dbReference type="NCBI Taxonomy" id="35722"/>
    <lineage>
        <taxon>Eukaryota</taxon>
        <taxon>Fungi</taxon>
        <taxon>Fungi incertae sedis</taxon>
        <taxon>Mucoromycota</taxon>
        <taxon>Mucoromycotina</taxon>
        <taxon>Mucoromycetes</taxon>
        <taxon>Mucorales</taxon>
        <taxon>Mucorineae</taxon>
        <taxon>Mucoraceae</taxon>
        <taxon>Parasitella</taxon>
    </lineage>
</organism>
<keyword evidence="5" id="KW-0539">Nucleus</keyword>
<dbReference type="SMART" id="SM01269">
    <property type="entry name" value="Lipid_DES"/>
    <property type="match status" value="1"/>
</dbReference>
<feature type="region of interest" description="Disordered" evidence="8">
    <location>
        <begin position="1"/>
        <end position="40"/>
    </location>
</feature>
<feature type="transmembrane region" description="Helical" evidence="9">
    <location>
        <begin position="201"/>
        <end position="222"/>
    </location>
</feature>
<dbReference type="STRING" id="35722.A0A0B7NKX8"/>
<evidence type="ECO:0000256" key="6">
    <source>
        <dbReference type="ARBA" id="ARBA00029851"/>
    </source>
</evidence>
<dbReference type="GO" id="GO:0006629">
    <property type="term" value="P:lipid metabolic process"/>
    <property type="evidence" value="ECO:0007669"/>
    <property type="project" value="InterPro"/>
</dbReference>